<keyword evidence="1" id="KW-0812">Transmembrane</keyword>
<gene>
    <name evidence="2" type="ORF">CU102_26100</name>
</gene>
<reference evidence="3" key="1">
    <citation type="submission" date="2017-11" db="EMBL/GenBank/DDBJ databases">
        <authorList>
            <person name="Kuznetsova I."/>
            <person name="Sazanova A."/>
            <person name="Chirak E."/>
            <person name="Safronova V."/>
            <person name="Willems A."/>
        </authorList>
    </citation>
    <scope>NUCLEOTIDE SEQUENCE [LARGE SCALE GENOMIC DNA]</scope>
    <source>
        <strain evidence="3">STM 196</strain>
    </source>
</reference>
<protein>
    <submittedName>
        <fullName evidence="2">Uncharacterized protein</fullName>
    </submittedName>
</protein>
<keyword evidence="1" id="KW-1133">Transmembrane helix</keyword>
<evidence type="ECO:0000313" key="3">
    <source>
        <dbReference type="Proteomes" id="UP000241444"/>
    </source>
</evidence>
<dbReference type="Proteomes" id="UP000241444">
    <property type="component" value="Unassembled WGS sequence"/>
</dbReference>
<organism evidence="2 3">
    <name type="scientific">Phyllobacterium brassicacearum</name>
    <dbReference type="NCBI Taxonomy" id="314235"/>
    <lineage>
        <taxon>Bacteria</taxon>
        <taxon>Pseudomonadati</taxon>
        <taxon>Pseudomonadota</taxon>
        <taxon>Alphaproteobacteria</taxon>
        <taxon>Hyphomicrobiales</taxon>
        <taxon>Phyllobacteriaceae</taxon>
        <taxon>Phyllobacterium</taxon>
    </lineage>
</organism>
<dbReference type="AlphaFoldDB" id="A0A2P7B6F3"/>
<dbReference type="EMBL" id="PGGO01000032">
    <property type="protein sequence ID" value="PSH62044.1"/>
    <property type="molecule type" value="Genomic_DNA"/>
</dbReference>
<comment type="caution">
    <text evidence="2">The sequence shown here is derived from an EMBL/GenBank/DDBJ whole genome shotgun (WGS) entry which is preliminary data.</text>
</comment>
<name>A0A2P7B6F3_9HYPH</name>
<feature type="transmembrane region" description="Helical" evidence="1">
    <location>
        <begin position="30"/>
        <end position="49"/>
    </location>
</feature>
<sequence>MAKRPKGGASSLSPVRIEISAVVPMRVEQLYGLATWGGLIAALAVKAFARAMASFDRGVVWVFERFGHGGSRI</sequence>
<dbReference type="RefSeq" id="WP_133624700.1">
    <property type="nucleotide sequence ID" value="NZ_PGGO01000032.1"/>
</dbReference>
<accession>A0A2P7B6F3</accession>
<evidence type="ECO:0000256" key="1">
    <source>
        <dbReference type="SAM" id="Phobius"/>
    </source>
</evidence>
<evidence type="ECO:0000313" key="2">
    <source>
        <dbReference type="EMBL" id="PSH62044.1"/>
    </source>
</evidence>
<keyword evidence="1" id="KW-0472">Membrane</keyword>
<proteinExistence type="predicted"/>
<keyword evidence="3" id="KW-1185">Reference proteome</keyword>